<dbReference type="Gene3D" id="3.30.360.10">
    <property type="entry name" value="Dihydrodipicolinate Reductase, domain 2"/>
    <property type="match status" value="1"/>
</dbReference>
<dbReference type="PANTHER" id="PTHR43818">
    <property type="entry name" value="BCDNA.GH03377"/>
    <property type="match status" value="1"/>
</dbReference>
<organism evidence="4 5">
    <name type="scientific">Vibrio ziniensis</name>
    <dbReference type="NCBI Taxonomy" id="2711221"/>
    <lineage>
        <taxon>Bacteria</taxon>
        <taxon>Pseudomonadati</taxon>
        <taxon>Pseudomonadota</taxon>
        <taxon>Gammaproteobacteria</taxon>
        <taxon>Vibrionales</taxon>
        <taxon>Vibrionaceae</taxon>
        <taxon>Vibrio</taxon>
    </lineage>
</organism>
<dbReference type="RefSeq" id="WP_165313684.1">
    <property type="nucleotide sequence ID" value="NZ_CP049332.1"/>
</dbReference>
<dbReference type="Proteomes" id="UP000503003">
    <property type="component" value="Chromosome 2"/>
</dbReference>
<dbReference type="GO" id="GO:0000166">
    <property type="term" value="F:nucleotide binding"/>
    <property type="evidence" value="ECO:0007669"/>
    <property type="project" value="InterPro"/>
</dbReference>
<dbReference type="Pfam" id="PF01408">
    <property type="entry name" value="GFO_IDH_MocA"/>
    <property type="match status" value="1"/>
</dbReference>
<dbReference type="InterPro" id="IPR000683">
    <property type="entry name" value="Gfo/Idh/MocA-like_OxRdtase_N"/>
</dbReference>
<dbReference type="SUPFAM" id="SSF51735">
    <property type="entry name" value="NAD(P)-binding Rossmann-fold domains"/>
    <property type="match status" value="1"/>
</dbReference>
<reference evidence="4 5" key="1">
    <citation type="submission" date="2020-02" db="EMBL/GenBank/DDBJ databases">
        <title>A complete genome of a marine bacterium Vibrio sp. ZWAL4003 isolated from the mangrove sediment with the ability to degrade polysaccharides.</title>
        <authorList>
            <person name="Wu J."/>
            <person name="Qu W."/>
            <person name="Zeng R."/>
        </authorList>
    </citation>
    <scope>NUCLEOTIDE SEQUENCE [LARGE SCALE GENOMIC DNA]</scope>
    <source>
        <strain evidence="4 5">ZWAL4003</strain>
    </source>
</reference>
<dbReference type="InterPro" id="IPR055170">
    <property type="entry name" value="GFO_IDH_MocA-like_dom"/>
</dbReference>
<dbReference type="Gene3D" id="3.40.50.720">
    <property type="entry name" value="NAD(P)-binding Rossmann-like Domain"/>
    <property type="match status" value="1"/>
</dbReference>
<dbReference type="InterPro" id="IPR036291">
    <property type="entry name" value="NAD(P)-bd_dom_sf"/>
</dbReference>
<dbReference type="InterPro" id="IPR050463">
    <property type="entry name" value="Gfo/Idh/MocA_oxidrdct_glycsds"/>
</dbReference>
<keyword evidence="1" id="KW-0560">Oxidoreductase</keyword>
<evidence type="ECO:0000259" key="3">
    <source>
        <dbReference type="Pfam" id="PF22725"/>
    </source>
</evidence>
<dbReference type="EMBL" id="CP049332">
    <property type="protein sequence ID" value="QIH44021.1"/>
    <property type="molecule type" value="Genomic_DNA"/>
</dbReference>
<proteinExistence type="predicted"/>
<sequence length="378" mass="41807">MNKSSINAVIIGTGMIAHVHFRSLKTAGVNVLGLVDANPEQAKKVAKAWGVEVFEELEQALKHDAVDVVHICTPNIFHYEMAKQALLAGKHVICEKPLATNLSDAIELQQLAAEKNVVTGVPFVYRYHPMVREARARIASGELGSLHLIHGSYLQDWLLEQSDNNWRVDPTKGGASRAFADIGSHWCDLMEWVTGERFTQLTSHFHTAQKERSTAATETFSDRNNQAIDNSQKASVTTEDIANLLLVTENNTPATLTISQVSAGRKNRLWFEIDGSNSSLEFDQEKPEQLWVNTREAKSLIVRDPTQGSDEQKRLSLTPAGHAQGYSHCFDAFIIDFYDTILGATPEGLPTFDDGARAAKIIDAALNSSKQKQWVSID</sequence>
<dbReference type="PANTHER" id="PTHR43818:SF11">
    <property type="entry name" value="BCDNA.GH03377"/>
    <property type="match status" value="1"/>
</dbReference>
<name>A0A6G7CPE7_9VIBR</name>
<gene>
    <name evidence="4" type="ORF">G5S32_18795</name>
</gene>
<dbReference type="SUPFAM" id="SSF55347">
    <property type="entry name" value="Glyceraldehyde-3-phosphate dehydrogenase-like, C-terminal domain"/>
    <property type="match status" value="1"/>
</dbReference>
<evidence type="ECO:0000259" key="2">
    <source>
        <dbReference type="Pfam" id="PF01408"/>
    </source>
</evidence>
<dbReference type="KEGG" id="vzi:G5S32_18795"/>
<evidence type="ECO:0000256" key="1">
    <source>
        <dbReference type="ARBA" id="ARBA00023002"/>
    </source>
</evidence>
<dbReference type="AlphaFoldDB" id="A0A6G7CPE7"/>
<accession>A0A6G7CPE7</accession>
<keyword evidence="5" id="KW-1185">Reference proteome</keyword>
<feature type="domain" description="GFO/IDH/MocA-like oxidoreductase" evidence="3">
    <location>
        <begin position="131"/>
        <end position="280"/>
    </location>
</feature>
<feature type="domain" description="Gfo/Idh/MocA-like oxidoreductase N-terminal" evidence="2">
    <location>
        <begin position="6"/>
        <end position="121"/>
    </location>
</feature>
<evidence type="ECO:0000313" key="5">
    <source>
        <dbReference type="Proteomes" id="UP000503003"/>
    </source>
</evidence>
<protein>
    <submittedName>
        <fullName evidence="4">Gfo/Idh/MocA family oxidoreductase</fullName>
    </submittedName>
</protein>
<evidence type="ECO:0000313" key="4">
    <source>
        <dbReference type="EMBL" id="QIH44021.1"/>
    </source>
</evidence>
<dbReference type="Pfam" id="PF22725">
    <property type="entry name" value="GFO_IDH_MocA_C3"/>
    <property type="match status" value="1"/>
</dbReference>
<dbReference type="GO" id="GO:0016491">
    <property type="term" value="F:oxidoreductase activity"/>
    <property type="evidence" value="ECO:0007669"/>
    <property type="project" value="UniProtKB-KW"/>
</dbReference>